<dbReference type="Pfam" id="PF13432">
    <property type="entry name" value="TPR_16"/>
    <property type="match status" value="2"/>
</dbReference>
<dbReference type="Pfam" id="PF07719">
    <property type="entry name" value="TPR_2"/>
    <property type="match status" value="1"/>
</dbReference>
<evidence type="ECO:0000256" key="2">
    <source>
        <dbReference type="ARBA" id="ARBA00022803"/>
    </source>
</evidence>
<feature type="region of interest" description="Disordered" evidence="4">
    <location>
        <begin position="246"/>
        <end position="313"/>
    </location>
</feature>
<dbReference type="SMART" id="SM00028">
    <property type="entry name" value="TPR"/>
    <property type="match status" value="4"/>
</dbReference>
<evidence type="ECO:0000256" key="3">
    <source>
        <dbReference type="PROSITE-ProRule" id="PRU00339"/>
    </source>
</evidence>
<dbReference type="PANTHER" id="PTHR44858:SF1">
    <property type="entry name" value="UDP-N-ACETYLGLUCOSAMINE--PEPTIDE N-ACETYLGLUCOSAMINYLTRANSFERASE SPINDLY-RELATED"/>
    <property type="match status" value="1"/>
</dbReference>
<dbReference type="Gene3D" id="1.25.40.10">
    <property type="entry name" value="Tetratricopeptide repeat domain"/>
    <property type="match status" value="2"/>
</dbReference>
<dbReference type="PANTHER" id="PTHR44858">
    <property type="entry name" value="TETRATRICOPEPTIDE REPEAT PROTEIN 6"/>
    <property type="match status" value="1"/>
</dbReference>
<accession>A1TKS5</accession>
<proteinExistence type="predicted"/>
<dbReference type="Proteomes" id="UP000002596">
    <property type="component" value="Chromosome"/>
</dbReference>
<dbReference type="KEGG" id="aav:Aave_0965"/>
<feature type="compositionally biased region" description="Basic residues" evidence="4">
    <location>
        <begin position="273"/>
        <end position="300"/>
    </location>
</feature>
<evidence type="ECO:0000256" key="4">
    <source>
        <dbReference type="SAM" id="MobiDB-lite"/>
    </source>
</evidence>
<dbReference type="InterPro" id="IPR050498">
    <property type="entry name" value="Ycf3"/>
</dbReference>
<sequence length="1084" mass="117192">MSRSGIRKAGGRKRAPGACGGSGQPGGGPRRTPERRHARGCGAAGKAKGSSWSSLVVADAWPAGVACNLPTSKNLPIGKIPDSKRRASRQCRALARIPPVPDHNGAHEPPKTAVPPCPCARPHHRSPPPPGRAAGRPCSLFRNSSSAGLRYGPRPCAPPRHRCGPRALARAAAQRAGHPRRGREPLRPVRLRRGLARQHRCRRRHQPAQPALLFPEQGSALPACAGRRAHPVAGRHGGDVARRRPLRSPAPLYPGQAPVVAGTPERRQGVRQGGHRRRAAVRRRHRRTRGPRAAQRRAHLRALGAGRPHRPRELHAPDVHHLVGHPGVCRPAGAVRPAAGQAGPDRAGLRACRGADLPHGARGPGAGQRPARLRRARRAGSAPRQRSPPHRLDFRVPRLHGAPARPAPSVFRRHALTAMATKPSVSLIVFGIAVVAAVLAIYLPGWDHALLFDDLALTDGTIFGSYGNLLAFKQRLLSYGSFVWVDGLAGAGWWKQRLVNIALHLGTVAALYALVRDLLTHTRFPEEFEAQPHFGASRLAAVRVGVALFAVNPMAVYAVAYLVQRSIVMATFFAVLACWCFVRGLSGRGAAWYAGAVVAYAAAVLSKEHAVMVAAMAVPLYIHVKRPAWRTVAAVAGVAALLVAVAAAVLFSFYGDLIGKVFDQRSIDLTRQLELLSPGITQRMYPLSILNEAALFFAYGLLWFVPNVMWMSVDLHPAFPLSFTAFPQVLGLLGYVALWVVAVWAVLRRRGALSLAGVALLFPLVLYFTEFATVWVQDPFVLYRSYLWAVAVPILIAIVLTGFKPRAVYMLGAIVGLVFALLAFERSASLRDDYTAWTDAAEKTDLKAPASAVGRWRPFLNLGAYHLERGSMAEAQRAFATAEALGALRGTARFNLGAALQRQNKHAEAIAAFDEAEKQGYKDSQLYYQRGESQFALGLFAAAYDSFNTGMAQAGEGVSGKDMDRIREAMLLRRAESAIGANRFDDALRDFATLQKMNPQSQRVALGTGMAQVGKGDVQAAIATFNQILARTPNAAVAYYGRAMAYRAAGKLDDSLKDLDRAIALDPRNPQYPQVRAQIAAARK</sequence>
<feature type="compositionally biased region" description="Low complexity" evidence="4">
    <location>
        <begin position="165"/>
        <end position="176"/>
    </location>
</feature>
<dbReference type="InterPro" id="IPR019734">
    <property type="entry name" value="TPR_rpt"/>
</dbReference>
<dbReference type="STRING" id="397945.Aave_0965"/>
<keyword evidence="2 3" id="KW-0802">TPR repeat</keyword>
<protein>
    <submittedName>
        <fullName evidence="5">TPR repeat-containing protein</fullName>
    </submittedName>
</protein>
<feature type="region of interest" description="Disordered" evidence="4">
    <location>
        <begin position="97"/>
        <end position="189"/>
    </location>
</feature>
<feature type="compositionally biased region" description="Low complexity" evidence="4">
    <location>
        <begin position="40"/>
        <end position="53"/>
    </location>
</feature>
<dbReference type="HOGENOM" id="CLU_285557_0_0_4"/>
<dbReference type="eggNOG" id="COG0457">
    <property type="taxonomic scope" value="Bacteria"/>
</dbReference>
<evidence type="ECO:0000313" key="5">
    <source>
        <dbReference type="EMBL" id="ABM31563.1"/>
    </source>
</evidence>
<dbReference type="AlphaFoldDB" id="A1TKS5"/>
<dbReference type="PROSITE" id="PS50005">
    <property type="entry name" value="TPR"/>
    <property type="match status" value="1"/>
</dbReference>
<evidence type="ECO:0000313" key="6">
    <source>
        <dbReference type="Proteomes" id="UP000002596"/>
    </source>
</evidence>
<gene>
    <name evidence="5" type="ordered locus">Aave_0965</name>
</gene>
<organism evidence="5 6">
    <name type="scientific">Paracidovorax citrulli (strain AAC00-1)</name>
    <name type="common">Acidovorax citrulli</name>
    <dbReference type="NCBI Taxonomy" id="397945"/>
    <lineage>
        <taxon>Bacteria</taxon>
        <taxon>Pseudomonadati</taxon>
        <taxon>Pseudomonadota</taxon>
        <taxon>Betaproteobacteria</taxon>
        <taxon>Burkholderiales</taxon>
        <taxon>Comamonadaceae</taxon>
        <taxon>Paracidovorax</taxon>
    </lineage>
</organism>
<evidence type="ECO:0000256" key="1">
    <source>
        <dbReference type="ARBA" id="ARBA00022737"/>
    </source>
</evidence>
<keyword evidence="1" id="KW-0677">Repeat</keyword>
<dbReference type="PROSITE" id="PS50293">
    <property type="entry name" value="TPR_REGION"/>
    <property type="match status" value="1"/>
</dbReference>
<dbReference type="InterPro" id="IPR013105">
    <property type="entry name" value="TPR_2"/>
</dbReference>
<feature type="compositionally biased region" description="Basic residues" evidence="4">
    <location>
        <begin position="1"/>
        <end position="15"/>
    </location>
</feature>
<dbReference type="SUPFAM" id="SSF48452">
    <property type="entry name" value="TPR-like"/>
    <property type="match status" value="1"/>
</dbReference>
<dbReference type="EMBL" id="CP000512">
    <property type="protein sequence ID" value="ABM31563.1"/>
    <property type="molecule type" value="Genomic_DNA"/>
</dbReference>
<feature type="region of interest" description="Disordered" evidence="4">
    <location>
        <begin position="334"/>
        <end position="394"/>
    </location>
</feature>
<feature type="repeat" description="TPR" evidence="3">
    <location>
        <begin position="1036"/>
        <end position="1069"/>
    </location>
</feature>
<feature type="region of interest" description="Disordered" evidence="4">
    <location>
        <begin position="1"/>
        <end position="53"/>
    </location>
</feature>
<dbReference type="InterPro" id="IPR011990">
    <property type="entry name" value="TPR-like_helical_dom_sf"/>
</dbReference>
<reference evidence="5 6" key="1">
    <citation type="submission" date="2006-12" db="EMBL/GenBank/DDBJ databases">
        <title>Complete sequence of Acidovorax avenae subsp. citrulli AAC00-1.</title>
        <authorList>
            <consortium name="US DOE Joint Genome Institute"/>
            <person name="Copeland A."/>
            <person name="Lucas S."/>
            <person name="Lapidus A."/>
            <person name="Barry K."/>
            <person name="Detter J.C."/>
            <person name="Glavina del Rio T."/>
            <person name="Dalin E."/>
            <person name="Tice H."/>
            <person name="Pitluck S."/>
            <person name="Kiss H."/>
            <person name="Brettin T."/>
            <person name="Bruce D."/>
            <person name="Han C."/>
            <person name="Tapia R."/>
            <person name="Gilna P."/>
            <person name="Schmutz J."/>
            <person name="Larimer F."/>
            <person name="Land M."/>
            <person name="Hauser L."/>
            <person name="Kyrpides N."/>
            <person name="Kim E."/>
            <person name="Stahl D."/>
            <person name="Richardson P."/>
        </authorList>
    </citation>
    <scope>NUCLEOTIDE SEQUENCE [LARGE SCALE GENOMIC DNA]</scope>
    <source>
        <strain evidence="5 6">AAC00-1</strain>
    </source>
</reference>
<feature type="compositionally biased region" description="Gly residues" evidence="4">
    <location>
        <begin position="18"/>
        <end position="29"/>
    </location>
</feature>
<name>A1TKS5_PARC0</name>